<organism evidence="1 2">
    <name type="scientific">Photobacterium aphoticum</name>
    <dbReference type="NCBI Taxonomy" id="754436"/>
    <lineage>
        <taxon>Bacteria</taxon>
        <taxon>Pseudomonadati</taxon>
        <taxon>Pseudomonadota</taxon>
        <taxon>Gammaproteobacteria</taxon>
        <taxon>Vibrionales</taxon>
        <taxon>Vibrionaceae</taxon>
        <taxon>Photobacterium</taxon>
    </lineage>
</organism>
<reference evidence="1 2" key="1">
    <citation type="journal article" date="2014" name="Genome Announc.">
        <title>Draft Genome Sequences of Two Vibrionaceae Species, Vibrio ponticus C121 and Photobacterium aphoticum C119, Isolated as Coral Reef Microbiota.</title>
        <authorList>
            <person name="Al-saari N."/>
            <person name="Meirelles P.M."/>
            <person name="Mino S."/>
            <person name="Suda W."/>
            <person name="Oshima K."/>
            <person name="Hattori M."/>
            <person name="Ohkuma M."/>
            <person name="Thompson F.L."/>
            <person name="Gomez-Gil B."/>
            <person name="Sawabe T."/>
            <person name="Sawabe T."/>
        </authorList>
    </citation>
    <scope>NUCLEOTIDE SEQUENCE [LARGE SCALE GENOMIC DNA]</scope>
    <source>
        <strain evidence="1 2">JCM 19237</strain>
    </source>
</reference>
<accession>A0A090R6K8</accession>
<dbReference type="STRING" id="754436.JCM19237_6165"/>
<proteinExistence type="predicted"/>
<dbReference type="AlphaFoldDB" id="A0A090R6K8"/>
<dbReference type="eggNOG" id="ENOG5031NXE">
    <property type="taxonomic scope" value="Bacteria"/>
</dbReference>
<protein>
    <submittedName>
        <fullName evidence="1">Uncharacterized protein</fullName>
    </submittedName>
</protein>
<name>A0A090R6K8_9GAMM</name>
<evidence type="ECO:0000313" key="2">
    <source>
        <dbReference type="Proteomes" id="UP000029227"/>
    </source>
</evidence>
<sequence length="54" mass="6137">MNAQHLNKNEVEAVILALDECYRRLHAANVSARDLTQEGFSLMFKSAYQGIIQK</sequence>
<comment type="caution">
    <text evidence="1">The sequence shown here is derived from an EMBL/GenBank/DDBJ whole genome shotgun (WGS) entry which is preliminary data.</text>
</comment>
<evidence type="ECO:0000313" key="1">
    <source>
        <dbReference type="EMBL" id="GAL03272.1"/>
    </source>
</evidence>
<dbReference type="Proteomes" id="UP000029227">
    <property type="component" value="Unassembled WGS sequence"/>
</dbReference>
<dbReference type="EMBL" id="BBMN01000001">
    <property type="protein sequence ID" value="GAL03272.1"/>
    <property type="molecule type" value="Genomic_DNA"/>
</dbReference>
<gene>
    <name evidence="1" type="ORF">JCM19237_6165</name>
</gene>